<dbReference type="Proteomes" id="UP000706525">
    <property type="component" value="Unassembled WGS sequence"/>
</dbReference>
<keyword evidence="2" id="KW-1185">Reference proteome</keyword>
<evidence type="ECO:0000313" key="2">
    <source>
        <dbReference type="Proteomes" id="UP000706525"/>
    </source>
</evidence>
<proteinExistence type="predicted"/>
<protein>
    <recommendedName>
        <fullName evidence="3">YscQ/HrcQ family type III secretion apparatus protein</fullName>
    </recommendedName>
</protein>
<dbReference type="RefSeq" id="WP_223995241.1">
    <property type="nucleotide sequence ID" value="NZ_CAJZAG010000016.1"/>
</dbReference>
<name>A0ABN7ZIW0_9BURK</name>
<comment type="caution">
    <text evidence="1">The sequence shown here is derived from an EMBL/GenBank/DDBJ whole genome shotgun (WGS) entry which is preliminary data.</text>
</comment>
<organism evidence="1 2">
    <name type="scientific">Cupriavidus pampae</name>
    <dbReference type="NCBI Taxonomy" id="659251"/>
    <lineage>
        <taxon>Bacteria</taxon>
        <taxon>Pseudomonadati</taxon>
        <taxon>Pseudomonadota</taxon>
        <taxon>Betaproteobacteria</taxon>
        <taxon>Burkholderiales</taxon>
        <taxon>Burkholderiaceae</taxon>
        <taxon>Cupriavidus</taxon>
    </lineage>
</organism>
<dbReference type="EMBL" id="CAJZAG010000016">
    <property type="protein sequence ID" value="CAG9185927.1"/>
    <property type="molecule type" value="Genomic_DNA"/>
</dbReference>
<accession>A0ABN7ZIW0</accession>
<gene>
    <name evidence="1" type="ORF">LMG32289_06165</name>
</gene>
<sequence length="315" mass="33918">MHADKPSLLETKLLRMIDEGQQLRFTSADPEGAQLLLSRQSIGGNGLLVEFAVGGEPASAWIADTAWCDWLLPRLCIQSFADTPQDLLPVVGQWAFGPLHACLDTLSLGPVEFISARAGRCAPRAAPVLALVNGDRSLPLRVVEWPVHSMESLIGRMTDVTSLVGAAPTRGRMTAGWVHLRRGELAGLRQGDILILDEEARIEHNEAWLMVDELAVKVRCVDNAASDMRDATAWEIVSIAPRPVTHPENPVSDGPVTAVADLGDAVILPHTGPLCCGERIRMQLTPAAVSLRGLGDLDLLGQLVRLDDALALRIA</sequence>
<reference evidence="1 2" key="1">
    <citation type="submission" date="2021-08" db="EMBL/GenBank/DDBJ databases">
        <authorList>
            <person name="Peeters C."/>
        </authorList>
    </citation>
    <scope>NUCLEOTIDE SEQUENCE [LARGE SCALE GENOMIC DNA]</scope>
    <source>
        <strain evidence="1 2">LMG 32289</strain>
    </source>
</reference>
<evidence type="ECO:0008006" key="3">
    <source>
        <dbReference type="Google" id="ProtNLM"/>
    </source>
</evidence>
<evidence type="ECO:0000313" key="1">
    <source>
        <dbReference type="EMBL" id="CAG9185927.1"/>
    </source>
</evidence>